<comment type="caution">
    <text evidence="1">The sequence shown here is derived from an EMBL/GenBank/DDBJ whole genome shotgun (WGS) entry which is preliminary data.</text>
</comment>
<evidence type="ECO:0000313" key="1">
    <source>
        <dbReference type="EMBL" id="MBU9712539.1"/>
    </source>
</evidence>
<proteinExistence type="predicted"/>
<dbReference type="Proteomes" id="UP000784880">
    <property type="component" value="Unassembled WGS sequence"/>
</dbReference>
<keyword evidence="2" id="KW-1185">Reference proteome</keyword>
<name>A0ABS6JH35_9BACI</name>
<organism evidence="1 2">
    <name type="scientific">Evansella tamaricis</name>
    <dbReference type="NCBI Taxonomy" id="2069301"/>
    <lineage>
        <taxon>Bacteria</taxon>
        <taxon>Bacillati</taxon>
        <taxon>Bacillota</taxon>
        <taxon>Bacilli</taxon>
        <taxon>Bacillales</taxon>
        <taxon>Bacillaceae</taxon>
        <taxon>Evansella</taxon>
    </lineage>
</organism>
<dbReference type="RefSeq" id="WP_217066714.1">
    <property type="nucleotide sequence ID" value="NZ_JAHQCS010000101.1"/>
</dbReference>
<reference evidence="1 2" key="1">
    <citation type="submission" date="2021-06" db="EMBL/GenBank/DDBJ databases">
        <title>Bacillus sp. RD4P76, an endophyte from a halophyte.</title>
        <authorList>
            <person name="Sun J.-Q."/>
        </authorList>
    </citation>
    <scope>NUCLEOTIDE SEQUENCE [LARGE SCALE GENOMIC DNA]</scope>
    <source>
        <strain evidence="1 2">CGMCC 1.15917</strain>
    </source>
</reference>
<gene>
    <name evidence="1" type="ORF">KS419_12380</name>
</gene>
<accession>A0ABS6JH35</accession>
<protein>
    <submittedName>
        <fullName evidence="1">Uncharacterized protein</fullName>
    </submittedName>
</protein>
<evidence type="ECO:0000313" key="2">
    <source>
        <dbReference type="Proteomes" id="UP000784880"/>
    </source>
</evidence>
<dbReference type="EMBL" id="JAHQCS010000101">
    <property type="protein sequence ID" value="MBU9712539.1"/>
    <property type="molecule type" value="Genomic_DNA"/>
</dbReference>
<sequence>MNHYHMSGMKAEIAYRQEAVKRTYSTVSKENGLILIAVKKLQKGVSTFFKSRRNSRSTVSSKIC</sequence>